<evidence type="ECO:0000313" key="2">
    <source>
        <dbReference type="Proteomes" id="UP000294335"/>
    </source>
</evidence>
<accession>A0AAQ1P9D0</accession>
<gene>
    <name evidence="1" type="ORF">JV551A3_V1_1130002</name>
</gene>
<comment type="caution">
    <text evidence="1">The sequence shown here is derived from an EMBL/GenBank/DDBJ whole genome shotgun (WGS) entry which is preliminary data.</text>
</comment>
<proteinExistence type="predicted"/>
<organism evidence="1 2">
    <name type="scientific">Pseudomonas inefficax</name>
    <dbReference type="NCBI Taxonomy" id="2078786"/>
    <lineage>
        <taxon>Bacteria</taxon>
        <taxon>Pseudomonadati</taxon>
        <taxon>Pseudomonadota</taxon>
        <taxon>Gammaproteobacteria</taxon>
        <taxon>Pseudomonadales</taxon>
        <taxon>Pseudomonadaceae</taxon>
        <taxon>Pseudomonas</taxon>
    </lineage>
</organism>
<dbReference type="Proteomes" id="UP000294335">
    <property type="component" value="Unassembled WGS sequence"/>
</dbReference>
<reference evidence="1 2" key="1">
    <citation type="submission" date="2018-02" db="EMBL/GenBank/DDBJ databases">
        <authorList>
            <person name="Dubost A."/>
        </authorList>
    </citation>
    <scope>NUCLEOTIDE SEQUENCE [LARGE SCALE GENOMIC DNA]</scope>
    <source>
        <strain evidence="2">JV551A3</strain>
    </source>
</reference>
<evidence type="ECO:0000313" key="1">
    <source>
        <dbReference type="EMBL" id="SPO61048.1"/>
    </source>
</evidence>
<sequence length="258" mass="28333">MPRDTVKTVTAGNVVAVHSVHLAVFLIGQVGPFALEFVRLDIACRIDDRRAAGFTGLHQVTGDFGLAVHHHRLATGQGLEVQALAAPADQQLDTLVYQALTVHALGHSGFTQQVDRALLQYPGTDATEHVFRRLAFDDDRIDTGLVQQLAEQQARRTCTNNCDLSFHCCCLCADDAGPGLAVGRHLLLGFAFAFLLAKTAMEVCYSMYNLHFYKKRSINGQAFTHEIHPPRRPPVQALWRKPGLARHRPAALRVDPGA</sequence>
<dbReference type="EMBL" id="OPYN01000113">
    <property type="protein sequence ID" value="SPO61048.1"/>
    <property type="molecule type" value="Genomic_DNA"/>
</dbReference>
<name>A0AAQ1P9D0_9PSED</name>
<dbReference type="AlphaFoldDB" id="A0AAQ1P9D0"/>
<protein>
    <submittedName>
        <fullName evidence="1">Uncharacterized protein</fullName>
    </submittedName>
</protein>
<keyword evidence="2" id="KW-1185">Reference proteome</keyword>